<dbReference type="EMBL" id="AP015039">
    <property type="protein sequence ID" value="BAT90140.1"/>
    <property type="molecule type" value="Genomic_DNA"/>
</dbReference>
<dbReference type="SUPFAM" id="SSF50729">
    <property type="entry name" value="PH domain-like"/>
    <property type="match status" value="1"/>
</dbReference>
<protein>
    <recommendedName>
        <fullName evidence="1">NECAP PHear domain-containing protein</fullName>
    </recommendedName>
</protein>
<organism evidence="2 3">
    <name type="scientific">Vigna angularis var. angularis</name>
    <dbReference type="NCBI Taxonomy" id="157739"/>
    <lineage>
        <taxon>Eukaryota</taxon>
        <taxon>Viridiplantae</taxon>
        <taxon>Streptophyta</taxon>
        <taxon>Embryophyta</taxon>
        <taxon>Tracheophyta</taxon>
        <taxon>Spermatophyta</taxon>
        <taxon>Magnoliopsida</taxon>
        <taxon>eudicotyledons</taxon>
        <taxon>Gunneridae</taxon>
        <taxon>Pentapetalae</taxon>
        <taxon>rosids</taxon>
        <taxon>fabids</taxon>
        <taxon>Fabales</taxon>
        <taxon>Fabaceae</taxon>
        <taxon>Papilionoideae</taxon>
        <taxon>50 kb inversion clade</taxon>
        <taxon>NPAAA clade</taxon>
        <taxon>indigoferoid/millettioid clade</taxon>
        <taxon>Phaseoleae</taxon>
        <taxon>Vigna</taxon>
    </lineage>
</organism>
<dbReference type="InterPro" id="IPR011993">
    <property type="entry name" value="PH-like_dom_sf"/>
</dbReference>
<dbReference type="AlphaFoldDB" id="A0A0S3SBC5"/>
<feature type="domain" description="NECAP PHear" evidence="1">
    <location>
        <begin position="45"/>
        <end position="100"/>
    </location>
</feature>
<keyword evidence="3" id="KW-1185">Reference proteome</keyword>
<reference evidence="2 3" key="1">
    <citation type="journal article" date="2015" name="Sci. Rep.">
        <title>The power of single molecule real-time sequencing technology in the de novo assembly of a eukaryotic genome.</title>
        <authorList>
            <person name="Sakai H."/>
            <person name="Naito K."/>
            <person name="Ogiso-Tanaka E."/>
            <person name="Takahashi Y."/>
            <person name="Iseki K."/>
            <person name="Muto C."/>
            <person name="Satou K."/>
            <person name="Teruya K."/>
            <person name="Shiroma A."/>
            <person name="Shimoji M."/>
            <person name="Hirano T."/>
            <person name="Itoh T."/>
            <person name="Kaga A."/>
            <person name="Tomooka N."/>
        </authorList>
    </citation>
    <scope>NUCLEOTIDE SEQUENCE [LARGE SCALE GENOMIC DNA]</scope>
    <source>
        <strain evidence="3">cv. Shumari</strain>
    </source>
</reference>
<accession>A0A0S3SBC5</accession>
<evidence type="ECO:0000313" key="2">
    <source>
        <dbReference type="EMBL" id="BAT90140.1"/>
    </source>
</evidence>
<dbReference type="Proteomes" id="UP000291084">
    <property type="component" value="Chromosome 6"/>
</dbReference>
<gene>
    <name evidence="2" type="primary">Vigan.06G132400</name>
    <name evidence="2" type="ORF">VIGAN_06132400</name>
</gene>
<dbReference type="GO" id="GO:0006897">
    <property type="term" value="P:endocytosis"/>
    <property type="evidence" value="ECO:0007669"/>
    <property type="project" value="InterPro"/>
</dbReference>
<sequence length="106" mass="12095">MVRENTFSSQGQKEGLEPTSTELNGFLYHITKGKGCAFEIHFRADELDVNKWKGILNVLSKGEECIIKLEDKSSGELYARTFLRGEPHPVEYVIDSNEWFSHITDS</sequence>
<dbReference type="Gene3D" id="2.30.29.30">
    <property type="entry name" value="Pleckstrin-homology domain (PH domain)/Phosphotyrosine-binding domain (PTB)"/>
    <property type="match status" value="1"/>
</dbReference>
<dbReference type="GO" id="GO:0030125">
    <property type="term" value="C:clathrin vesicle coat"/>
    <property type="evidence" value="ECO:0007669"/>
    <property type="project" value="TreeGrafter"/>
</dbReference>
<dbReference type="PANTHER" id="PTHR12847:SF9">
    <property type="entry name" value="NECAP-LIKE PROTEIN CG9132"/>
    <property type="match status" value="1"/>
</dbReference>
<proteinExistence type="predicted"/>
<dbReference type="PANTHER" id="PTHR12847">
    <property type="entry name" value="ATP-BINDING CASSETTE ABC TRANSPORTER-RELATED"/>
    <property type="match status" value="1"/>
</dbReference>
<dbReference type="InterPro" id="IPR012466">
    <property type="entry name" value="NECAP_PHear"/>
</dbReference>
<evidence type="ECO:0000313" key="3">
    <source>
        <dbReference type="Proteomes" id="UP000291084"/>
    </source>
</evidence>
<dbReference type="Pfam" id="PF07933">
    <property type="entry name" value="DUF1681"/>
    <property type="match status" value="1"/>
</dbReference>
<evidence type="ECO:0000259" key="1">
    <source>
        <dbReference type="Pfam" id="PF07933"/>
    </source>
</evidence>
<name>A0A0S3SBC5_PHAAN</name>